<dbReference type="Gene3D" id="2.60.40.10">
    <property type="entry name" value="Immunoglobulins"/>
    <property type="match status" value="2"/>
</dbReference>
<evidence type="ECO:0000313" key="7">
    <source>
        <dbReference type="EMBL" id="SMD08203.1"/>
    </source>
</evidence>
<dbReference type="RefSeq" id="WP_030480060.1">
    <property type="nucleotide sequence ID" value="NZ_FWYC01000009.1"/>
</dbReference>
<evidence type="ECO:0000256" key="1">
    <source>
        <dbReference type="ARBA" id="ARBA00004613"/>
    </source>
</evidence>
<dbReference type="eggNOG" id="COG4932">
    <property type="taxonomic scope" value="Bacteria"/>
</dbReference>
<feature type="signal peptide" evidence="5">
    <location>
        <begin position="1"/>
        <end position="29"/>
    </location>
</feature>
<evidence type="ECO:0000256" key="3">
    <source>
        <dbReference type="ARBA" id="ARBA00022729"/>
    </source>
</evidence>
<dbReference type="AlphaFoldDB" id="A0A1W2EEN7"/>
<evidence type="ECO:0000256" key="2">
    <source>
        <dbReference type="ARBA" id="ARBA00022525"/>
    </source>
</evidence>
<organism evidence="7 8">
    <name type="scientific">Lentzea albidocapillata</name>
    <dbReference type="NCBI Taxonomy" id="40571"/>
    <lineage>
        <taxon>Bacteria</taxon>
        <taxon>Bacillati</taxon>
        <taxon>Actinomycetota</taxon>
        <taxon>Actinomycetes</taxon>
        <taxon>Pseudonocardiales</taxon>
        <taxon>Pseudonocardiaceae</taxon>
        <taxon>Lentzea</taxon>
    </lineage>
</organism>
<keyword evidence="2" id="KW-0964">Secreted</keyword>
<feature type="domain" description="SD-repeat containing protein B" evidence="6">
    <location>
        <begin position="130"/>
        <end position="231"/>
    </location>
</feature>
<sequence length="420" mass="43731">MSIKIRAAAITVATSLVAVPLALAGTAVAQDETGYLGGIVFNDLNGDGVKQDGEPGIKDVNVSVKGENGQVHPYSTDNYGVFTVKRTPYGEYEVSYADPKLGNTTPSSTKVKVGPGDTPGIYFGVRGGSICGVAWNDANEDGKRQAGEGPVAGRLIYVEKLDRHVETGADGVYCFDGLDAGEYRLVSSKRTHDPLVLTQPGGDSRFDWVSALSQPVKVGKGEQVKGIDAGYRTLRSDLKAVQLLIDNGQVTDSNTFEVGETIQIIGSVVANGNAPESLGGTLTLPEGLRILAPVGGLGETAVVQGQQVIVPFGPKKAPGLIEFAGARVAVEKEFKGGQIKWEVKSDYVDSDLSNNVLTRTIDVVAHKQPRGDEPVHAAPVINKTAGLADTGVDPVAAGAIGLGALALGGLAVFGARRRMA</sequence>
<dbReference type="SUPFAM" id="SSF117074">
    <property type="entry name" value="Hypothetical protein PA1324"/>
    <property type="match status" value="1"/>
</dbReference>
<proteinExistence type="predicted"/>
<protein>
    <recommendedName>
        <fullName evidence="6">SD-repeat containing protein B domain-containing protein</fullName>
    </recommendedName>
</protein>
<feature type="transmembrane region" description="Helical" evidence="4">
    <location>
        <begin position="395"/>
        <end position="415"/>
    </location>
</feature>
<keyword evidence="4" id="KW-0472">Membrane</keyword>
<evidence type="ECO:0000256" key="5">
    <source>
        <dbReference type="SAM" id="SignalP"/>
    </source>
</evidence>
<feature type="domain" description="SD-repeat containing protein B" evidence="6">
    <location>
        <begin position="36"/>
        <end position="107"/>
    </location>
</feature>
<dbReference type="InterPro" id="IPR033764">
    <property type="entry name" value="Sdr_B"/>
</dbReference>
<evidence type="ECO:0000256" key="4">
    <source>
        <dbReference type="SAM" id="Phobius"/>
    </source>
</evidence>
<keyword evidence="3 5" id="KW-0732">Signal</keyword>
<dbReference type="GO" id="GO:0005975">
    <property type="term" value="P:carbohydrate metabolic process"/>
    <property type="evidence" value="ECO:0007669"/>
    <property type="project" value="UniProtKB-ARBA"/>
</dbReference>
<name>A0A1W2EEN7_9PSEU</name>
<reference evidence="8" key="1">
    <citation type="submission" date="2017-04" db="EMBL/GenBank/DDBJ databases">
        <authorList>
            <person name="Varghese N."/>
            <person name="Submissions S."/>
        </authorList>
    </citation>
    <scope>NUCLEOTIDE SEQUENCE [LARGE SCALE GENOMIC DNA]</scope>
    <source>
        <strain evidence="8">DSM 44073</strain>
    </source>
</reference>
<keyword evidence="8" id="KW-1185">Reference proteome</keyword>
<dbReference type="EMBL" id="FWYC01000009">
    <property type="protein sequence ID" value="SMD08203.1"/>
    <property type="molecule type" value="Genomic_DNA"/>
</dbReference>
<evidence type="ECO:0000259" key="6">
    <source>
        <dbReference type="Pfam" id="PF17210"/>
    </source>
</evidence>
<dbReference type="Proteomes" id="UP000192840">
    <property type="component" value="Unassembled WGS sequence"/>
</dbReference>
<dbReference type="OrthoDB" id="3696308at2"/>
<feature type="chain" id="PRO_5010690624" description="SD-repeat containing protein B domain-containing protein" evidence="5">
    <location>
        <begin position="30"/>
        <end position="420"/>
    </location>
</feature>
<dbReference type="SUPFAM" id="SSF49478">
    <property type="entry name" value="Cna protein B-type domain"/>
    <property type="match status" value="1"/>
</dbReference>
<accession>A0A1W2EEN7</accession>
<dbReference type="InterPro" id="IPR013783">
    <property type="entry name" value="Ig-like_fold"/>
</dbReference>
<evidence type="ECO:0000313" key="8">
    <source>
        <dbReference type="Proteomes" id="UP000192840"/>
    </source>
</evidence>
<comment type="subcellular location">
    <subcellularLocation>
        <location evidence="1">Secreted</location>
    </subcellularLocation>
</comment>
<dbReference type="Pfam" id="PF17210">
    <property type="entry name" value="SdrD_B"/>
    <property type="match status" value="2"/>
</dbReference>
<dbReference type="GO" id="GO:0005576">
    <property type="term" value="C:extracellular region"/>
    <property type="evidence" value="ECO:0007669"/>
    <property type="project" value="UniProtKB-SubCell"/>
</dbReference>
<keyword evidence="4" id="KW-1133">Transmembrane helix</keyword>
<keyword evidence="4" id="KW-0812">Transmembrane</keyword>
<gene>
    <name evidence="7" type="ORF">SAMN05660733_03993</name>
</gene>
<dbReference type="STRING" id="40571.SAMN05660733_03993"/>